<evidence type="ECO:0000313" key="2">
    <source>
        <dbReference type="EMBL" id="TLE16585.1"/>
    </source>
</evidence>
<reference evidence="1 4" key="2">
    <citation type="submission" date="2017-06" db="EMBL/GenBank/DDBJ databases">
        <title>Complete genome of Helicobacter apodemus.</title>
        <authorList>
            <person name="Cho S."/>
        </authorList>
    </citation>
    <scope>NUCLEOTIDE SEQUENCE [LARGE SCALE GENOMIC DNA]</scope>
    <source>
        <strain evidence="1">SCJK1</strain>
        <strain evidence="4">SNUVETPUB-15-01</strain>
    </source>
</reference>
<organism evidence="2 3">
    <name type="scientific">Helicobacter apodemus</name>
    <dbReference type="NCBI Taxonomy" id="135569"/>
    <lineage>
        <taxon>Bacteria</taxon>
        <taxon>Pseudomonadati</taxon>
        <taxon>Campylobacterota</taxon>
        <taxon>Epsilonproteobacteria</taxon>
        <taxon>Campylobacterales</taxon>
        <taxon>Helicobacteraceae</taxon>
        <taxon>Helicobacter</taxon>
    </lineage>
</organism>
<reference evidence="2 3" key="1">
    <citation type="journal article" date="2014" name="Genome Announc.">
        <title>Draft genome sequences of eight enterohepatic helicobacter species isolated from both laboratory and wild rodents.</title>
        <authorList>
            <person name="Sheh A."/>
            <person name="Shen Z."/>
            <person name="Fox J.G."/>
        </authorList>
    </citation>
    <scope>NUCLEOTIDE SEQUENCE [LARGE SCALE GENOMIC DNA]</scope>
    <source>
        <strain evidence="2 3">MIT-03-7007</strain>
    </source>
</reference>
<dbReference type="KEGG" id="had:CDV25_06780"/>
<accession>A0A099U9I9</accession>
<dbReference type="RefSeq" id="WP_034554812.1">
    <property type="nucleotide sequence ID" value="NZ_CP021886.1"/>
</dbReference>
<name>A0A099U9I9_9HELI</name>
<evidence type="ECO:0000313" key="1">
    <source>
        <dbReference type="EMBL" id="AWI34499.1"/>
    </source>
</evidence>
<sequence length="79" mass="8812">MDNTFRVCITGRYYEIPTSDISATTLEALHKLTDENGSINPRDLLKAFLEASEISNTLQNAITQAHTKIQTIKNTDNIS</sequence>
<reference evidence="2" key="3">
    <citation type="submission" date="2018-04" db="EMBL/GenBank/DDBJ databases">
        <authorList>
            <person name="Sheh A."/>
            <person name="Shen Z."/>
            <person name="Mannion A.J."/>
            <person name="Fox J.G."/>
        </authorList>
    </citation>
    <scope>NUCLEOTIDE SEQUENCE</scope>
    <source>
        <strain evidence="2">MIT-03-7007</strain>
    </source>
</reference>
<dbReference type="EMBL" id="CP021886">
    <property type="protein sequence ID" value="AWI34499.1"/>
    <property type="molecule type" value="Genomic_DNA"/>
</dbReference>
<gene>
    <name evidence="1" type="ORF">CDV25_06780</name>
    <name evidence="2" type="ORF">LS72_002915</name>
</gene>
<evidence type="ECO:0000313" key="3">
    <source>
        <dbReference type="Proteomes" id="UP000029920"/>
    </source>
</evidence>
<evidence type="ECO:0008006" key="5">
    <source>
        <dbReference type="Google" id="ProtNLM"/>
    </source>
</evidence>
<dbReference type="Proteomes" id="UP000029920">
    <property type="component" value="Unassembled WGS sequence"/>
</dbReference>
<dbReference type="Proteomes" id="UP000244890">
    <property type="component" value="Chromosome"/>
</dbReference>
<dbReference type="OrthoDB" id="5326875at2"/>
<proteinExistence type="predicted"/>
<dbReference type="AlphaFoldDB" id="A0A099U9I9"/>
<evidence type="ECO:0000313" key="4">
    <source>
        <dbReference type="Proteomes" id="UP000244890"/>
    </source>
</evidence>
<dbReference type="EMBL" id="JRPC02000005">
    <property type="protein sequence ID" value="TLE16585.1"/>
    <property type="molecule type" value="Genomic_DNA"/>
</dbReference>
<keyword evidence="3" id="KW-1185">Reference proteome</keyword>
<protein>
    <recommendedName>
        <fullName evidence="5">Cell division protein ZapA</fullName>
    </recommendedName>
</protein>